<dbReference type="GO" id="GO:0004553">
    <property type="term" value="F:hydrolase activity, hydrolyzing O-glycosyl compounds"/>
    <property type="evidence" value="ECO:0007669"/>
    <property type="project" value="InterPro"/>
</dbReference>
<evidence type="ECO:0000256" key="1">
    <source>
        <dbReference type="ARBA" id="ARBA00005336"/>
    </source>
</evidence>
<dbReference type="AlphaFoldDB" id="T1CC72"/>
<dbReference type="InterPro" id="IPR036881">
    <property type="entry name" value="Glyco_hydro_3_C_sf"/>
</dbReference>
<feature type="non-terminal residue" evidence="4">
    <location>
        <position position="1"/>
    </location>
</feature>
<proteinExistence type="inferred from homology"/>
<dbReference type="InterPro" id="IPR013783">
    <property type="entry name" value="Ig-like_fold"/>
</dbReference>
<dbReference type="SUPFAM" id="SSF52279">
    <property type="entry name" value="Beta-D-glucan exohydrolase, C-terminal domain"/>
    <property type="match status" value="1"/>
</dbReference>
<dbReference type="EMBL" id="AUZX01001106">
    <property type="protein sequence ID" value="EQD79902.1"/>
    <property type="molecule type" value="Genomic_DNA"/>
</dbReference>
<reference evidence="4" key="2">
    <citation type="journal article" date="2014" name="ISME J.">
        <title>Microbial stratification in low pH oxic and suboxic macroscopic growths along an acid mine drainage.</title>
        <authorList>
            <person name="Mendez-Garcia C."/>
            <person name="Mesa V."/>
            <person name="Sprenger R.R."/>
            <person name="Richter M."/>
            <person name="Diez M.S."/>
            <person name="Solano J."/>
            <person name="Bargiela R."/>
            <person name="Golyshina O.V."/>
            <person name="Manteca A."/>
            <person name="Ramos J.L."/>
            <person name="Gallego J.R."/>
            <person name="Llorente I."/>
            <person name="Martins Dos Santos V.A."/>
            <person name="Jensen O.N."/>
            <person name="Pelaez A.I."/>
            <person name="Sanchez J."/>
            <person name="Ferrer M."/>
        </authorList>
    </citation>
    <scope>NUCLEOTIDE SEQUENCE</scope>
</reference>
<dbReference type="InterPro" id="IPR050288">
    <property type="entry name" value="Cellulose_deg_GH3"/>
</dbReference>
<dbReference type="InterPro" id="IPR018905">
    <property type="entry name" value="A-galactase_NEW3"/>
</dbReference>
<comment type="similarity">
    <text evidence="1">Belongs to the glycosyl hydrolase 3 family.</text>
</comment>
<organism evidence="4">
    <name type="scientific">mine drainage metagenome</name>
    <dbReference type="NCBI Taxonomy" id="410659"/>
    <lineage>
        <taxon>unclassified sequences</taxon>
        <taxon>metagenomes</taxon>
        <taxon>ecological metagenomes</taxon>
    </lineage>
</organism>
<sequence>NNPGTPPNPTYTAAIHLRKGRRYRLTVTGPVMMPIAKKRERKFTKPLQEMQQKKLGADPRDQLLWAPPSVVHADIDEAVRAARSAQVAVVVVADDTESEGADRPDLRLPSAQNALVSAVAKVNPRTVVVIQAGAPIVMPWIARVPAILDTWYPGQTDGRALANVLYGKVDPSGHLPVTFPARLADVPAASPARFPGVNGKVRYSPGGLLIGYRWYESRHIQPLFPFGFGLSYTRFHFSDLRLSRRRVGGVTAIRVSARVSNVGPVAGADVAQLYLGMPASSGQPPRVLVGFRRVMLASRASKVVHFTITPRQEWWWGHGGWTESAGTYRVYMGDSSALANLPLRGSYRMRRSIGSRAVTVSAPKIFKPGARAEVSVTLSAGGTETLGEVNLGLKAPGRWRVTPFSAVAQSKVAADKAVTAKFAVTPPSWAVARFVTLRGTADLSAAGCASANTQCMARRDGGETVRVSP</sequence>
<dbReference type="Pfam" id="PF10633">
    <property type="entry name" value="NPCBM_assoc"/>
    <property type="match status" value="1"/>
</dbReference>
<dbReference type="InterPro" id="IPR002772">
    <property type="entry name" value="Glyco_hydro_3_C"/>
</dbReference>
<evidence type="ECO:0000259" key="3">
    <source>
        <dbReference type="SMART" id="SM01217"/>
    </source>
</evidence>
<accession>T1CC72</accession>
<dbReference type="PANTHER" id="PTHR42715:SF10">
    <property type="entry name" value="BETA-GLUCOSIDASE"/>
    <property type="match status" value="1"/>
</dbReference>
<name>T1CC72_9ZZZZ</name>
<dbReference type="Gene3D" id="3.40.50.1700">
    <property type="entry name" value="Glycoside hydrolase family 3 C-terminal domain"/>
    <property type="match status" value="1"/>
</dbReference>
<keyword evidence="2 4" id="KW-0378">Hydrolase</keyword>
<dbReference type="Gene3D" id="2.60.40.10">
    <property type="entry name" value="Immunoglobulins"/>
    <property type="match status" value="1"/>
</dbReference>
<dbReference type="SMART" id="SM01217">
    <property type="entry name" value="Fn3_like"/>
    <property type="match status" value="1"/>
</dbReference>
<evidence type="ECO:0000256" key="2">
    <source>
        <dbReference type="ARBA" id="ARBA00022801"/>
    </source>
</evidence>
<dbReference type="PANTHER" id="PTHR42715">
    <property type="entry name" value="BETA-GLUCOSIDASE"/>
    <property type="match status" value="1"/>
</dbReference>
<comment type="caution">
    <text evidence="4">The sequence shown here is derived from an EMBL/GenBank/DDBJ whole genome shotgun (WGS) entry which is preliminary data.</text>
</comment>
<dbReference type="Pfam" id="PF14310">
    <property type="entry name" value="Fn3-like"/>
    <property type="match status" value="1"/>
</dbReference>
<feature type="domain" description="Fibronectin type III-like" evidence="3">
    <location>
        <begin position="269"/>
        <end position="336"/>
    </location>
</feature>
<dbReference type="Pfam" id="PF01915">
    <property type="entry name" value="Glyco_hydro_3_C"/>
    <property type="match status" value="1"/>
</dbReference>
<gene>
    <name evidence="4" type="ORF">B1A_01451</name>
</gene>
<reference evidence="4" key="1">
    <citation type="submission" date="2013-08" db="EMBL/GenBank/DDBJ databases">
        <authorList>
            <person name="Mendez C."/>
            <person name="Richter M."/>
            <person name="Ferrer M."/>
            <person name="Sanchez J."/>
        </authorList>
    </citation>
    <scope>NUCLEOTIDE SEQUENCE</scope>
</reference>
<protein>
    <submittedName>
        <fullName evidence="4">Glycoside hydrolase family 3 domain protein</fullName>
    </submittedName>
</protein>
<evidence type="ECO:0000313" key="4">
    <source>
        <dbReference type="EMBL" id="EQD79902.1"/>
    </source>
</evidence>
<dbReference type="InterPro" id="IPR026891">
    <property type="entry name" value="Fn3-like"/>
</dbReference>
<dbReference type="GO" id="GO:0005975">
    <property type="term" value="P:carbohydrate metabolic process"/>
    <property type="evidence" value="ECO:0007669"/>
    <property type="project" value="InterPro"/>
</dbReference>